<dbReference type="AlphaFoldDB" id="A0A0K2V6V6"/>
<proteinExistence type="predicted"/>
<organism evidence="1">
    <name type="scientific">Lepeophtheirus salmonis</name>
    <name type="common">Salmon louse</name>
    <name type="synonym">Caligus salmonis</name>
    <dbReference type="NCBI Taxonomy" id="72036"/>
    <lineage>
        <taxon>Eukaryota</taxon>
        <taxon>Metazoa</taxon>
        <taxon>Ecdysozoa</taxon>
        <taxon>Arthropoda</taxon>
        <taxon>Crustacea</taxon>
        <taxon>Multicrustacea</taxon>
        <taxon>Hexanauplia</taxon>
        <taxon>Copepoda</taxon>
        <taxon>Siphonostomatoida</taxon>
        <taxon>Caligidae</taxon>
        <taxon>Lepeophtheirus</taxon>
    </lineage>
</organism>
<evidence type="ECO:0000313" key="1">
    <source>
        <dbReference type="EMBL" id="CDW46214.1"/>
    </source>
</evidence>
<name>A0A0K2V6V6_LEPSM</name>
<sequence>MQGKHFFFVDQCYEYFNHYLEVGLITFPTPGIYDEGSTINCIPVLLENEHNFSKPISSFILDFFDLRIIKH</sequence>
<reference evidence="1" key="1">
    <citation type="submission" date="2014-05" db="EMBL/GenBank/DDBJ databases">
        <authorList>
            <person name="Chronopoulou M."/>
        </authorList>
    </citation>
    <scope>NUCLEOTIDE SEQUENCE</scope>
    <source>
        <tissue evidence="1">Whole organism</tissue>
    </source>
</reference>
<accession>A0A0K2V6V6</accession>
<protein>
    <submittedName>
        <fullName evidence="1">Uncharacterized protein</fullName>
    </submittedName>
</protein>
<dbReference type="EMBL" id="HACA01028853">
    <property type="protein sequence ID" value="CDW46214.1"/>
    <property type="molecule type" value="Transcribed_RNA"/>
</dbReference>